<dbReference type="InterPro" id="IPR056444">
    <property type="entry name" value="Zn_ribbon_GRF_2"/>
</dbReference>
<accession>A0A2K0VWJ8</accession>
<evidence type="ECO:0000256" key="1">
    <source>
        <dbReference type="SAM" id="MobiDB-lite"/>
    </source>
</evidence>
<dbReference type="OrthoDB" id="5045240at2759"/>
<keyword evidence="4" id="KW-1185">Reference proteome</keyword>
<evidence type="ECO:0000313" key="4">
    <source>
        <dbReference type="Proteomes" id="UP000236664"/>
    </source>
</evidence>
<sequence length="205" mass="22727">MEAYYPSQHTSSPQFPLSQPPDCLLCPNTPKRGRVDAARGATAGRPYYYCQAGHKRRFITWDDMLGISSNNPRCRCGHHSRRNEGNGPVPSAWYNCSSRRCSFNQNIDDDDIDESPHSSPSSWKGSTASYTTAGSAYSGHSRKTSTGEHDSGLIAKMNAMSVKIEELETNLASRQSANTRSFDDNCSVHGHGRRSLFRGRRCICT</sequence>
<dbReference type="EMBL" id="MTQA01000214">
    <property type="protein sequence ID" value="PNP74401.1"/>
    <property type="molecule type" value="Genomic_DNA"/>
</dbReference>
<reference evidence="3 4" key="1">
    <citation type="submission" date="2017-06" db="EMBL/GenBank/DDBJ databases">
        <title>Genome of Fusarium nygamai isolate CS10214.</title>
        <authorList>
            <person name="Gardiner D.M."/>
            <person name="Obanor F."/>
            <person name="Kazan K."/>
        </authorList>
    </citation>
    <scope>NUCLEOTIDE SEQUENCE [LARGE SCALE GENOMIC DNA]</scope>
    <source>
        <strain evidence="3 4">CS10214</strain>
    </source>
</reference>
<gene>
    <name evidence="3" type="ORF">FNYG_12450</name>
</gene>
<name>A0A2K0VWJ8_GIBNY</name>
<feature type="region of interest" description="Disordered" evidence="1">
    <location>
        <begin position="107"/>
        <end position="127"/>
    </location>
</feature>
<proteinExistence type="predicted"/>
<organism evidence="3 4">
    <name type="scientific">Gibberella nygamai</name>
    <name type="common">Bean root rot disease fungus</name>
    <name type="synonym">Fusarium nygamai</name>
    <dbReference type="NCBI Taxonomy" id="42673"/>
    <lineage>
        <taxon>Eukaryota</taxon>
        <taxon>Fungi</taxon>
        <taxon>Dikarya</taxon>
        <taxon>Ascomycota</taxon>
        <taxon>Pezizomycotina</taxon>
        <taxon>Sordariomycetes</taxon>
        <taxon>Hypocreomycetidae</taxon>
        <taxon>Hypocreales</taxon>
        <taxon>Nectriaceae</taxon>
        <taxon>Fusarium</taxon>
        <taxon>Fusarium fujikuroi species complex</taxon>
    </lineage>
</organism>
<feature type="domain" description="GRF-like zinc ribbon" evidence="2">
    <location>
        <begin position="20"/>
        <end position="64"/>
    </location>
</feature>
<protein>
    <recommendedName>
        <fullName evidence="2">GRF-like zinc ribbon domain-containing protein</fullName>
    </recommendedName>
</protein>
<dbReference type="Pfam" id="PF23549">
    <property type="entry name" value="Zn_ribbon_GRF_2"/>
    <property type="match status" value="1"/>
</dbReference>
<dbReference type="Proteomes" id="UP000236664">
    <property type="component" value="Unassembled WGS sequence"/>
</dbReference>
<evidence type="ECO:0000259" key="2">
    <source>
        <dbReference type="Pfam" id="PF23549"/>
    </source>
</evidence>
<dbReference type="AlphaFoldDB" id="A0A2K0VWJ8"/>
<comment type="caution">
    <text evidence="3">The sequence shown here is derived from an EMBL/GenBank/DDBJ whole genome shotgun (WGS) entry which is preliminary data.</text>
</comment>
<evidence type="ECO:0000313" key="3">
    <source>
        <dbReference type="EMBL" id="PNP74401.1"/>
    </source>
</evidence>